<feature type="compositionally biased region" description="Basic and acidic residues" evidence="1">
    <location>
        <begin position="121"/>
        <end position="138"/>
    </location>
</feature>
<proteinExistence type="predicted"/>
<gene>
    <name evidence="3" type="ORF">ACFFGV_20175</name>
</gene>
<keyword evidence="2" id="KW-0472">Membrane</keyword>
<feature type="transmembrane region" description="Helical" evidence="2">
    <location>
        <begin position="391"/>
        <end position="408"/>
    </location>
</feature>
<feature type="transmembrane region" description="Helical" evidence="2">
    <location>
        <begin position="428"/>
        <end position="452"/>
    </location>
</feature>
<protein>
    <recommendedName>
        <fullName evidence="5">Cation diffusion facilitator family transporter</fullName>
    </recommendedName>
</protein>
<dbReference type="RefSeq" id="WP_377351702.1">
    <property type="nucleotide sequence ID" value="NZ_JBHLTP010000023.1"/>
</dbReference>
<feature type="compositionally biased region" description="Low complexity" evidence="1">
    <location>
        <begin position="521"/>
        <end position="536"/>
    </location>
</feature>
<organism evidence="3 4">
    <name type="scientific">Pontibacillus salicampi</name>
    <dbReference type="NCBI Taxonomy" id="1449801"/>
    <lineage>
        <taxon>Bacteria</taxon>
        <taxon>Bacillati</taxon>
        <taxon>Bacillota</taxon>
        <taxon>Bacilli</taxon>
        <taxon>Bacillales</taxon>
        <taxon>Bacillaceae</taxon>
        <taxon>Pontibacillus</taxon>
    </lineage>
</organism>
<dbReference type="Proteomes" id="UP001589836">
    <property type="component" value="Unassembled WGS sequence"/>
</dbReference>
<feature type="region of interest" description="Disordered" evidence="1">
    <location>
        <begin position="164"/>
        <end position="234"/>
    </location>
</feature>
<evidence type="ECO:0000256" key="1">
    <source>
        <dbReference type="SAM" id="MobiDB-lite"/>
    </source>
</evidence>
<evidence type="ECO:0000256" key="2">
    <source>
        <dbReference type="SAM" id="Phobius"/>
    </source>
</evidence>
<accession>A0ABV6LUH1</accession>
<evidence type="ECO:0000313" key="3">
    <source>
        <dbReference type="EMBL" id="MFC0525898.1"/>
    </source>
</evidence>
<feature type="region of interest" description="Disordered" evidence="1">
    <location>
        <begin position="521"/>
        <end position="540"/>
    </location>
</feature>
<evidence type="ECO:0008006" key="5">
    <source>
        <dbReference type="Google" id="ProtNLM"/>
    </source>
</evidence>
<feature type="region of interest" description="Disordered" evidence="1">
    <location>
        <begin position="109"/>
        <end position="138"/>
    </location>
</feature>
<dbReference type="EMBL" id="JBHLTP010000023">
    <property type="protein sequence ID" value="MFC0525898.1"/>
    <property type="molecule type" value="Genomic_DNA"/>
</dbReference>
<comment type="caution">
    <text evidence="3">The sequence shown here is derived from an EMBL/GenBank/DDBJ whole genome shotgun (WGS) entry which is preliminary data.</text>
</comment>
<name>A0ABV6LUH1_9BACI</name>
<keyword evidence="2" id="KW-1133">Transmembrane helix</keyword>
<keyword evidence="4" id="KW-1185">Reference proteome</keyword>
<feature type="compositionally biased region" description="Basic and acidic residues" evidence="1">
    <location>
        <begin position="185"/>
        <end position="234"/>
    </location>
</feature>
<reference evidence="3 4" key="1">
    <citation type="submission" date="2024-09" db="EMBL/GenBank/DDBJ databases">
        <authorList>
            <person name="Sun Q."/>
            <person name="Mori K."/>
        </authorList>
    </citation>
    <scope>NUCLEOTIDE SEQUENCE [LARGE SCALE GENOMIC DNA]</scope>
    <source>
        <strain evidence="3 4">NCAIM B.02529</strain>
    </source>
</reference>
<sequence>MSNRGANQNNEIGNVETDFDFEELEVSLSKQLEESFSDLELLEKDRETISNPDSLGKVVMDEVWKQFGNQIGLDITNETLIQKYDREHPEQYKDIADSVMKDQRYKDANKAMRDQQQSGNLKDKYTGKDLKPSEKANLDHVVTRKELFENQRRKQANLDVAALANKEENLKPTNESLNKSKGAKSNKEYVETRETREKDLIEQNEKANKKVDESNKSDVDKRVQKEENDKHLNDKLAADDDLMLQADKKARKPINKDIRVNAAKGIGKKAGKDALKNMAISALFSLLKEIMNGLIRFLKGKSKSFKGFLSEMKQALKSFFSKILSVFQTGASTLIGTIISEIFGPIVNIFKKLASFIKQGISSVIDAVNYLRDKRNKDKPFTVKVAQVGKIITVGLVGGSAIFLGEVFEKFLLTVPGMQIEIPLIGTLANTIGLFLSSLVSGLVGAIVLNLIDKFIAKKLKEEKYEQIIDKKNGIISLQQVQISVAENRVVALKENIMSEVSENHALAKGAMRQSLNNIFDDNANNSKNNKNTSENQSDLVQMQSDLEDLL</sequence>
<keyword evidence="2" id="KW-0812">Transmembrane</keyword>
<evidence type="ECO:0000313" key="4">
    <source>
        <dbReference type="Proteomes" id="UP001589836"/>
    </source>
</evidence>
<feature type="transmembrane region" description="Helical" evidence="2">
    <location>
        <begin position="319"/>
        <end position="347"/>
    </location>
</feature>